<dbReference type="Proteomes" id="UP000490821">
    <property type="component" value="Unassembled WGS sequence"/>
</dbReference>
<dbReference type="AlphaFoldDB" id="A0A829ZCP6"/>
<accession>A0A829ZCP6</accession>
<dbReference type="EMBL" id="BLMI01000223">
    <property type="protein sequence ID" value="GFI41757.1"/>
    <property type="molecule type" value="Genomic_DNA"/>
</dbReference>
<evidence type="ECO:0000313" key="2">
    <source>
        <dbReference type="Proteomes" id="UP000490821"/>
    </source>
</evidence>
<evidence type="ECO:0000313" key="1">
    <source>
        <dbReference type="EMBL" id="GFI41757.1"/>
    </source>
</evidence>
<protein>
    <submittedName>
        <fullName evidence="1">Uncharacterized protein</fullName>
    </submittedName>
</protein>
<organism evidence="1 2">
    <name type="scientific">Thomasclavelia cocleata</name>
    <dbReference type="NCBI Taxonomy" id="69824"/>
    <lineage>
        <taxon>Bacteria</taxon>
        <taxon>Bacillati</taxon>
        <taxon>Bacillota</taxon>
        <taxon>Erysipelotrichia</taxon>
        <taxon>Erysipelotrichales</taxon>
        <taxon>Coprobacillaceae</taxon>
        <taxon>Thomasclavelia</taxon>
    </lineage>
</organism>
<reference evidence="1 2" key="1">
    <citation type="journal article" date="2020" name="Microbiome">
        <title>Single-cell genomics of uncultured bacteria reveals dietary fiber responders in the mouse gut microbiota.</title>
        <authorList>
            <person name="Chijiiwa R."/>
            <person name="Hosokawa M."/>
            <person name="Kogawa M."/>
            <person name="Nishikawa Y."/>
            <person name="Ide K."/>
            <person name="Sakanashi C."/>
            <person name="Takahashi K."/>
            <person name="Takeyama H."/>
        </authorList>
    </citation>
    <scope>NUCLEOTIDE SEQUENCE [LARGE SCALE GENOMIC DNA]</scope>
    <source>
        <strain evidence="1">IMSAGC_017</strain>
    </source>
</reference>
<name>A0A829ZCP6_9FIRM</name>
<gene>
    <name evidence="1" type="ORF">IMSAGC017_01802</name>
</gene>
<proteinExistence type="predicted"/>
<sequence>MNNYKHLKNVLNYSIKKMVEVRSIFCENSVTDFTHNRKLTFETTLKNVICMETGSLKDELLKLNDFSLKTPTASAFVQARSKIKVEAFQTLFNSFNEKIHKEKLFKDWS</sequence>
<comment type="caution">
    <text evidence="1">The sequence shown here is derived from an EMBL/GenBank/DDBJ whole genome shotgun (WGS) entry which is preliminary data.</text>
</comment>
<dbReference type="RefSeq" id="WP_194946691.1">
    <property type="nucleotide sequence ID" value="NZ_BLMI01000223.1"/>
</dbReference>